<dbReference type="InterPro" id="IPR003594">
    <property type="entry name" value="HATPase_dom"/>
</dbReference>
<dbReference type="OrthoDB" id="5241249at2"/>
<gene>
    <name evidence="7" type="ORF">CGZ94_09585</name>
</gene>
<dbReference type="AlphaFoldDB" id="A0A255GBF5"/>
<dbReference type="EMBL" id="NMVO01000013">
    <property type="protein sequence ID" value="OYO13247.1"/>
    <property type="molecule type" value="Genomic_DNA"/>
</dbReference>
<sequence>MAPAPGDPSAPVEPVPAHQQRRLAAVARAAANLAAHGPLDETLNALAAEIVETDALPGVQIFTVDESGHYLRLMGSAGFSRWPDFLERLLACQRRGARLRMLEVLRSGEPVITQHRGGTDLNNPDWAPLHDYLRELNWDSWASMPLLIRGRVAGVLNVFLAPGQGIGRRQREFLLAMADHAAVAVEFAALLDHERATVRQQERVELAHDLHDSVVQQVFSIGLQARSLELLARGTTAPAPDQVARLAGEVGELARHVLDDLRAMVDERHITGTEFADALHQLADGITRRFGLRIELDLEPGLGETISEQVTKDAYLLIAEGLHNVAKHAAASTAVIRVGTTGNLLRITMVDDGRGLTGHSDTAGGGIGVHSMRERAQRWQGDLTIGPGTVRGTELRAWLRMPPRESWATTGVPIDTEPGVGAR</sequence>
<dbReference type="Pfam" id="PF13185">
    <property type="entry name" value="GAF_2"/>
    <property type="match status" value="1"/>
</dbReference>
<keyword evidence="1" id="KW-0808">Transferase</keyword>
<reference evidence="7 8" key="1">
    <citation type="submission" date="2017-07" db="EMBL/GenBank/DDBJ databases">
        <title>Draft whole genome sequences of clinical Proprionibacteriaceae strains.</title>
        <authorList>
            <person name="Bernier A.-M."/>
            <person name="Bernard K."/>
            <person name="Domingo M.-C."/>
        </authorList>
    </citation>
    <scope>NUCLEOTIDE SEQUENCE [LARGE SCALE GENOMIC DNA]</scope>
    <source>
        <strain evidence="7 8">NML 030167</strain>
    </source>
</reference>
<dbReference type="SUPFAM" id="SSF55874">
    <property type="entry name" value="ATPase domain of HSP90 chaperone/DNA topoisomerase II/histidine kinase"/>
    <property type="match status" value="1"/>
</dbReference>
<dbReference type="GO" id="GO:0046983">
    <property type="term" value="F:protein dimerization activity"/>
    <property type="evidence" value="ECO:0007669"/>
    <property type="project" value="InterPro"/>
</dbReference>
<evidence type="ECO:0000313" key="7">
    <source>
        <dbReference type="EMBL" id="OYO13247.1"/>
    </source>
</evidence>
<evidence type="ECO:0000256" key="1">
    <source>
        <dbReference type="ARBA" id="ARBA00022679"/>
    </source>
</evidence>
<dbReference type="Gene3D" id="3.30.450.40">
    <property type="match status" value="1"/>
</dbReference>
<evidence type="ECO:0000259" key="6">
    <source>
        <dbReference type="Pfam" id="PF13185"/>
    </source>
</evidence>
<dbReference type="SUPFAM" id="SSF55781">
    <property type="entry name" value="GAF domain-like"/>
    <property type="match status" value="1"/>
</dbReference>
<proteinExistence type="predicted"/>
<dbReference type="PANTHER" id="PTHR24421">
    <property type="entry name" value="NITRATE/NITRITE SENSOR PROTEIN NARX-RELATED"/>
    <property type="match status" value="1"/>
</dbReference>
<evidence type="ECO:0000313" key="8">
    <source>
        <dbReference type="Proteomes" id="UP000215896"/>
    </source>
</evidence>
<dbReference type="Gene3D" id="3.30.565.10">
    <property type="entry name" value="Histidine kinase-like ATPase, C-terminal domain"/>
    <property type="match status" value="1"/>
</dbReference>
<dbReference type="Proteomes" id="UP000215896">
    <property type="component" value="Unassembled WGS sequence"/>
</dbReference>
<keyword evidence="8" id="KW-1185">Reference proteome</keyword>
<feature type="domain" description="Signal transduction histidine kinase subgroup 3 dimerisation and phosphoacceptor" evidence="5">
    <location>
        <begin position="202"/>
        <end position="266"/>
    </location>
</feature>
<keyword evidence="2 7" id="KW-0418">Kinase</keyword>
<dbReference type="InterPro" id="IPR003018">
    <property type="entry name" value="GAF"/>
</dbReference>
<dbReference type="CDD" id="cd16917">
    <property type="entry name" value="HATPase_UhpB-NarQ-NarX-like"/>
    <property type="match status" value="1"/>
</dbReference>
<keyword evidence="3" id="KW-0902">Two-component regulatory system</keyword>
<dbReference type="InterPro" id="IPR011712">
    <property type="entry name" value="Sig_transdc_His_kin_sub3_dim/P"/>
</dbReference>
<feature type="domain" description="GAF" evidence="6">
    <location>
        <begin position="39"/>
        <end position="186"/>
    </location>
</feature>
<evidence type="ECO:0000256" key="2">
    <source>
        <dbReference type="ARBA" id="ARBA00022777"/>
    </source>
</evidence>
<dbReference type="InterPro" id="IPR029016">
    <property type="entry name" value="GAF-like_dom_sf"/>
</dbReference>
<dbReference type="InterPro" id="IPR036890">
    <property type="entry name" value="HATPase_C_sf"/>
</dbReference>
<dbReference type="RefSeq" id="WP_094405516.1">
    <property type="nucleotide sequence ID" value="NZ_NMVO01000013.1"/>
</dbReference>
<name>A0A255GBF5_9ACTN</name>
<evidence type="ECO:0000259" key="5">
    <source>
        <dbReference type="Pfam" id="PF07730"/>
    </source>
</evidence>
<feature type="domain" description="Histidine kinase/HSP90-like ATPase" evidence="4">
    <location>
        <begin position="313"/>
        <end position="402"/>
    </location>
</feature>
<dbReference type="GO" id="GO:0016020">
    <property type="term" value="C:membrane"/>
    <property type="evidence" value="ECO:0007669"/>
    <property type="project" value="InterPro"/>
</dbReference>
<dbReference type="Pfam" id="PF02518">
    <property type="entry name" value="HATPase_c"/>
    <property type="match status" value="1"/>
</dbReference>
<accession>A0A255GBF5</accession>
<organism evidence="7 8">
    <name type="scientific">Enemella evansiae</name>
    <dbReference type="NCBI Taxonomy" id="2016499"/>
    <lineage>
        <taxon>Bacteria</taxon>
        <taxon>Bacillati</taxon>
        <taxon>Actinomycetota</taxon>
        <taxon>Actinomycetes</taxon>
        <taxon>Propionibacteriales</taxon>
        <taxon>Propionibacteriaceae</taxon>
        <taxon>Enemella</taxon>
    </lineage>
</organism>
<dbReference type="Pfam" id="PF07730">
    <property type="entry name" value="HisKA_3"/>
    <property type="match status" value="1"/>
</dbReference>
<dbReference type="InterPro" id="IPR050482">
    <property type="entry name" value="Sensor_HK_TwoCompSys"/>
</dbReference>
<dbReference type="Gene3D" id="1.20.5.1930">
    <property type="match status" value="1"/>
</dbReference>
<comment type="caution">
    <text evidence="7">The sequence shown here is derived from an EMBL/GenBank/DDBJ whole genome shotgun (WGS) entry which is preliminary data.</text>
</comment>
<dbReference type="GO" id="GO:0000155">
    <property type="term" value="F:phosphorelay sensor kinase activity"/>
    <property type="evidence" value="ECO:0007669"/>
    <property type="project" value="InterPro"/>
</dbReference>
<protein>
    <submittedName>
        <fullName evidence="7">Histidine kinase</fullName>
    </submittedName>
</protein>
<evidence type="ECO:0000256" key="3">
    <source>
        <dbReference type="ARBA" id="ARBA00023012"/>
    </source>
</evidence>
<evidence type="ECO:0000259" key="4">
    <source>
        <dbReference type="Pfam" id="PF02518"/>
    </source>
</evidence>